<accession>A0A176RTW8</accession>
<reference evidence="1 2" key="1">
    <citation type="submission" date="2016-05" db="EMBL/GenBank/DDBJ databases">
        <title>Single-cell genome of chain-forming Candidatus Thiomargarita nelsonii and comparison to other large sulfur-oxidizing bacteria.</title>
        <authorList>
            <person name="Winkel M."/>
            <person name="Salman V."/>
            <person name="Woyke T."/>
            <person name="Schulz-Vogt H."/>
            <person name="Richter M."/>
            <person name="Flood B."/>
            <person name="Bailey J."/>
            <person name="Amann R."/>
            <person name="Mussmann M."/>
        </authorList>
    </citation>
    <scope>NUCLEOTIDE SEQUENCE [LARGE SCALE GENOMIC DNA]</scope>
    <source>
        <strain evidence="1 2">THI036</strain>
    </source>
</reference>
<protein>
    <submittedName>
        <fullName evidence="1">Uncharacterized protein</fullName>
    </submittedName>
</protein>
<evidence type="ECO:0000313" key="2">
    <source>
        <dbReference type="Proteomes" id="UP000076962"/>
    </source>
</evidence>
<dbReference type="EMBL" id="LUTY01002905">
    <property type="protein sequence ID" value="OAD19190.1"/>
    <property type="molecule type" value="Genomic_DNA"/>
</dbReference>
<keyword evidence="2" id="KW-1185">Reference proteome</keyword>
<gene>
    <name evidence="1" type="ORF">THIOM_005190</name>
</gene>
<sequence length="59" mass="7036">MHKYFQLVKIPPLRSPPSVWTSVYYPMRSIYEKTKLTSSVDYRVISIISQFVTSRQILR</sequence>
<organism evidence="1 2">
    <name type="scientific">Candidatus Thiomargarita nelsonii</name>
    <dbReference type="NCBI Taxonomy" id="1003181"/>
    <lineage>
        <taxon>Bacteria</taxon>
        <taxon>Pseudomonadati</taxon>
        <taxon>Pseudomonadota</taxon>
        <taxon>Gammaproteobacteria</taxon>
        <taxon>Thiotrichales</taxon>
        <taxon>Thiotrichaceae</taxon>
        <taxon>Thiomargarita</taxon>
    </lineage>
</organism>
<name>A0A176RTW8_9GAMM</name>
<dbReference type="Proteomes" id="UP000076962">
    <property type="component" value="Unassembled WGS sequence"/>
</dbReference>
<comment type="caution">
    <text evidence="1">The sequence shown here is derived from an EMBL/GenBank/DDBJ whole genome shotgun (WGS) entry which is preliminary data.</text>
</comment>
<proteinExistence type="predicted"/>
<evidence type="ECO:0000313" key="1">
    <source>
        <dbReference type="EMBL" id="OAD19190.1"/>
    </source>
</evidence>
<dbReference type="AlphaFoldDB" id="A0A176RTW8"/>